<dbReference type="Proteomes" id="UP000269396">
    <property type="component" value="Unassembled WGS sequence"/>
</dbReference>
<name>A0A183Q804_9TREM</name>
<sequence>MDGKCICLLFIHHIYTYNFMLNGFDLYAFLFMKMSI</sequence>
<gene>
    <name evidence="1" type="ORF">SMTD_LOCUS22740</name>
</gene>
<accession>A0A183Q804</accession>
<organism evidence="1 2">
    <name type="scientific">Schistosoma mattheei</name>
    <dbReference type="NCBI Taxonomy" id="31246"/>
    <lineage>
        <taxon>Eukaryota</taxon>
        <taxon>Metazoa</taxon>
        <taxon>Spiralia</taxon>
        <taxon>Lophotrochozoa</taxon>
        <taxon>Platyhelminthes</taxon>
        <taxon>Trematoda</taxon>
        <taxon>Digenea</taxon>
        <taxon>Strigeidida</taxon>
        <taxon>Schistosomatoidea</taxon>
        <taxon>Schistosomatidae</taxon>
        <taxon>Schistosoma</taxon>
    </lineage>
</organism>
<reference evidence="1 2" key="1">
    <citation type="submission" date="2018-11" db="EMBL/GenBank/DDBJ databases">
        <authorList>
            <consortium name="Pathogen Informatics"/>
        </authorList>
    </citation>
    <scope>NUCLEOTIDE SEQUENCE [LARGE SCALE GENOMIC DNA]</scope>
    <source>
        <strain>Denwood</strain>
        <strain evidence="2">Zambia</strain>
    </source>
</reference>
<protein>
    <submittedName>
        <fullName evidence="1">Uncharacterized protein</fullName>
    </submittedName>
</protein>
<keyword evidence="2" id="KW-1185">Reference proteome</keyword>
<proteinExistence type="predicted"/>
<dbReference type="AlphaFoldDB" id="A0A183Q804"/>
<evidence type="ECO:0000313" key="2">
    <source>
        <dbReference type="Proteomes" id="UP000269396"/>
    </source>
</evidence>
<evidence type="ECO:0000313" key="1">
    <source>
        <dbReference type="EMBL" id="VDP88329.1"/>
    </source>
</evidence>
<dbReference type="EMBL" id="UZAL01053919">
    <property type="protein sequence ID" value="VDP88329.1"/>
    <property type="molecule type" value="Genomic_DNA"/>
</dbReference>